<name>A0ABT5WRL7_9SPHN</name>
<dbReference type="CDD" id="cd24146">
    <property type="entry name" value="nat-AmDH_N_like"/>
    <property type="match status" value="1"/>
</dbReference>
<dbReference type="InterPro" id="IPR045760">
    <property type="entry name" value="DAP_DH_C"/>
</dbReference>
<comment type="caution">
    <text evidence="2">The sequence shown here is derived from an EMBL/GenBank/DDBJ whole genome shotgun (WGS) entry which is preliminary data.</text>
</comment>
<reference evidence="2 3" key="1">
    <citation type="submission" date="2023-03" db="EMBL/GenBank/DDBJ databases">
        <title>NovoSphingobium album sp. nov. isolated from polycyclic aromatic hydrocarbons- and heavy-metal polluted soil.</title>
        <authorList>
            <person name="Liu Z."/>
            <person name="Wang K."/>
        </authorList>
    </citation>
    <scope>NUCLEOTIDE SEQUENCE [LARGE SCALE GENOMIC DNA]</scope>
    <source>
        <strain evidence="2 3">H3SJ31-1</strain>
    </source>
</reference>
<dbReference type="Pfam" id="PF19328">
    <property type="entry name" value="DAP_DH_C"/>
    <property type="match status" value="1"/>
</dbReference>
<dbReference type="EMBL" id="JARESE010000044">
    <property type="protein sequence ID" value="MDE8652682.1"/>
    <property type="molecule type" value="Genomic_DNA"/>
</dbReference>
<sequence length="348" mass="37652">MSQKTYRVIQWATGTVGKVSLRHFVENPAFELVGVLVTNPEKVGKDTGDIIGLPPTGVLATDDVEAILALEADCVHFAPLVQDIDMVCRLLRSGKNVVSPVGPVYPTPAFSADVEKIEAACKDGGTSFHGCGIHPGFVGDILPMTLTRLMDRIDRIQVYEIADKLRNPSVYIEFMGFGLDPEVLSTQPNCMEGAMYAFAQSMALVVEGLGKTIENLTEKHEIATARNDIAYPGGVIRAGTVAGQHWEWTAWADGAPLIVYHLYYLMGDDMEPAWNLGDSRHRIVIEGNPAMELTLMATADADGRHPFLGITWTGLLGATAIPQVCEAAPGMVTHFDLGVVRPQGLVRP</sequence>
<dbReference type="SUPFAM" id="SSF51735">
    <property type="entry name" value="NAD(P)-binding Rossmann-fold domains"/>
    <property type="match status" value="1"/>
</dbReference>
<feature type="domain" description="2,4-diaminopentanoate dehydrogenase C-terminal" evidence="1">
    <location>
        <begin position="137"/>
        <end position="341"/>
    </location>
</feature>
<dbReference type="Gene3D" id="3.40.50.720">
    <property type="entry name" value="NAD(P)-binding Rossmann-like Domain"/>
    <property type="match status" value="1"/>
</dbReference>
<evidence type="ECO:0000313" key="2">
    <source>
        <dbReference type="EMBL" id="MDE8652682.1"/>
    </source>
</evidence>
<dbReference type="RefSeq" id="WP_275228761.1">
    <property type="nucleotide sequence ID" value="NZ_JARESE010000044.1"/>
</dbReference>
<evidence type="ECO:0000313" key="3">
    <source>
        <dbReference type="Proteomes" id="UP001216253"/>
    </source>
</evidence>
<dbReference type="Proteomes" id="UP001216253">
    <property type="component" value="Unassembled WGS sequence"/>
</dbReference>
<evidence type="ECO:0000259" key="1">
    <source>
        <dbReference type="Pfam" id="PF19328"/>
    </source>
</evidence>
<accession>A0ABT5WRL7</accession>
<proteinExistence type="predicted"/>
<organism evidence="2 3">
    <name type="scientific">Novosphingobium album</name>
    <name type="common">ex Liu et al. 2023</name>
    <dbReference type="NCBI Taxonomy" id="3031130"/>
    <lineage>
        <taxon>Bacteria</taxon>
        <taxon>Pseudomonadati</taxon>
        <taxon>Pseudomonadota</taxon>
        <taxon>Alphaproteobacteria</taxon>
        <taxon>Sphingomonadales</taxon>
        <taxon>Sphingomonadaceae</taxon>
        <taxon>Novosphingobium</taxon>
    </lineage>
</organism>
<gene>
    <name evidence="2" type="ORF">PYV00_13315</name>
</gene>
<keyword evidence="3" id="KW-1185">Reference proteome</keyword>
<protein>
    <recommendedName>
        <fullName evidence="1">2,4-diaminopentanoate dehydrogenase C-terminal domain-containing protein</fullName>
    </recommendedName>
</protein>
<dbReference type="InterPro" id="IPR036291">
    <property type="entry name" value="NAD(P)-bd_dom_sf"/>
</dbReference>